<organism evidence="2 3">
    <name type="scientific">Candidatus Buchananbacteria bacterium RIFCSPHIGHO2_01_FULL_46_12</name>
    <dbReference type="NCBI Taxonomy" id="1797536"/>
    <lineage>
        <taxon>Bacteria</taxon>
        <taxon>Candidatus Buchananiibacteriota</taxon>
    </lineage>
</organism>
<evidence type="ECO:0000313" key="3">
    <source>
        <dbReference type="Proteomes" id="UP000178432"/>
    </source>
</evidence>
<evidence type="ECO:0000313" key="2">
    <source>
        <dbReference type="EMBL" id="OGY49624.1"/>
    </source>
</evidence>
<sequence length="64" mass="7267">MTQNPNELGALWVNDPKNDRSPVLTGTVNGQRVSVFKNKRWSQEEKKKQPIYQILKSTIGAKQA</sequence>
<protein>
    <submittedName>
        <fullName evidence="2">Uncharacterized protein</fullName>
    </submittedName>
</protein>
<dbReference type="AlphaFoldDB" id="A0A1G1YBM9"/>
<name>A0A1G1YBM9_9BACT</name>
<proteinExistence type="predicted"/>
<feature type="region of interest" description="Disordered" evidence="1">
    <location>
        <begin position="1"/>
        <end position="26"/>
    </location>
</feature>
<dbReference type="EMBL" id="MHIF01000001">
    <property type="protein sequence ID" value="OGY49624.1"/>
    <property type="molecule type" value="Genomic_DNA"/>
</dbReference>
<evidence type="ECO:0000256" key="1">
    <source>
        <dbReference type="SAM" id="MobiDB-lite"/>
    </source>
</evidence>
<reference evidence="2 3" key="1">
    <citation type="journal article" date="2016" name="Nat. Commun.">
        <title>Thousands of microbial genomes shed light on interconnected biogeochemical processes in an aquifer system.</title>
        <authorList>
            <person name="Anantharaman K."/>
            <person name="Brown C.T."/>
            <person name="Hug L.A."/>
            <person name="Sharon I."/>
            <person name="Castelle C.J."/>
            <person name="Probst A.J."/>
            <person name="Thomas B.C."/>
            <person name="Singh A."/>
            <person name="Wilkins M.J."/>
            <person name="Karaoz U."/>
            <person name="Brodie E.L."/>
            <person name="Williams K.H."/>
            <person name="Hubbard S.S."/>
            <person name="Banfield J.F."/>
        </authorList>
    </citation>
    <scope>NUCLEOTIDE SEQUENCE [LARGE SCALE GENOMIC DNA]</scope>
</reference>
<dbReference type="Proteomes" id="UP000178432">
    <property type="component" value="Unassembled WGS sequence"/>
</dbReference>
<gene>
    <name evidence="2" type="ORF">A2663_04380</name>
</gene>
<accession>A0A1G1YBM9</accession>
<comment type="caution">
    <text evidence="2">The sequence shown here is derived from an EMBL/GenBank/DDBJ whole genome shotgun (WGS) entry which is preliminary data.</text>
</comment>